<dbReference type="InterPro" id="IPR000033">
    <property type="entry name" value="LDLR_classB_rpt"/>
</dbReference>
<dbReference type="PROSITE" id="PS50068">
    <property type="entry name" value="LDLRA_2"/>
    <property type="match status" value="7"/>
</dbReference>
<evidence type="ECO:0000256" key="6">
    <source>
        <dbReference type="ARBA" id="ARBA00022729"/>
    </source>
</evidence>
<evidence type="ECO:0000256" key="11">
    <source>
        <dbReference type="ARBA" id="ARBA00023170"/>
    </source>
</evidence>
<evidence type="ECO:0000256" key="13">
    <source>
        <dbReference type="PROSITE-ProRule" id="PRU00124"/>
    </source>
</evidence>
<dbReference type="Gene3D" id="4.10.400.10">
    <property type="entry name" value="Low-density Lipoprotein Receptor"/>
    <property type="match status" value="7"/>
</dbReference>
<dbReference type="PANTHER" id="PTHR22722">
    <property type="entry name" value="LOW-DENSITY LIPOPROTEIN RECEPTOR-RELATED PROTEIN 2-RELATED"/>
    <property type="match status" value="1"/>
</dbReference>
<feature type="repeat" description="LDL-receptor class B" evidence="14">
    <location>
        <begin position="549"/>
        <end position="591"/>
    </location>
</feature>
<evidence type="ECO:0000256" key="2">
    <source>
        <dbReference type="ARBA" id="ARBA00004308"/>
    </source>
</evidence>
<evidence type="ECO:0000256" key="4">
    <source>
        <dbReference type="ARBA" id="ARBA00022583"/>
    </source>
</evidence>
<evidence type="ECO:0000256" key="3">
    <source>
        <dbReference type="ARBA" id="ARBA00022536"/>
    </source>
</evidence>
<dbReference type="InterPro" id="IPR002172">
    <property type="entry name" value="LDrepeatLR_classA_rpt"/>
</dbReference>
<name>A0A914GX58_GLORO</name>
<keyword evidence="6 17" id="KW-0732">Signal</keyword>
<organism evidence="18 19">
    <name type="scientific">Globodera rostochiensis</name>
    <name type="common">Golden nematode worm</name>
    <name type="synonym">Heterodera rostochiensis</name>
    <dbReference type="NCBI Taxonomy" id="31243"/>
    <lineage>
        <taxon>Eukaryota</taxon>
        <taxon>Metazoa</taxon>
        <taxon>Ecdysozoa</taxon>
        <taxon>Nematoda</taxon>
        <taxon>Chromadorea</taxon>
        <taxon>Rhabditida</taxon>
        <taxon>Tylenchina</taxon>
        <taxon>Tylenchomorpha</taxon>
        <taxon>Tylenchoidea</taxon>
        <taxon>Heteroderidae</taxon>
        <taxon>Heteroderinae</taxon>
        <taxon>Globodera</taxon>
    </lineage>
</organism>
<dbReference type="GO" id="GO:0005886">
    <property type="term" value="C:plasma membrane"/>
    <property type="evidence" value="ECO:0007669"/>
    <property type="project" value="TreeGrafter"/>
</dbReference>
<dbReference type="FunFam" id="4.10.400.10:FF:000034">
    <property type="entry name" value="Low-density lipoprotein receptor-related protein 2"/>
    <property type="match status" value="1"/>
</dbReference>
<evidence type="ECO:0000256" key="5">
    <source>
        <dbReference type="ARBA" id="ARBA00022692"/>
    </source>
</evidence>
<feature type="signal peptide" evidence="17">
    <location>
        <begin position="1"/>
        <end position="23"/>
    </location>
</feature>
<evidence type="ECO:0000313" key="18">
    <source>
        <dbReference type="Proteomes" id="UP000887572"/>
    </source>
</evidence>
<sequence length="924" mass="103272">MFYIKLILFLLSSFLFGYPIVLANQPVDNQAAVTTAARPCPVNMFLCHLTQRCIPRSWLCDQEDDCSDGEDEKNCDSLSQKRCLENEYECKNTQSGQRKLDDNPWLSHLSSTGYTHTCIPKKWVCDGEADCVGKDDEMGCEGKLKCDPKTHFECKGFDFSSATSCIPIEWVCDGQTDCLDMKDEMNCTNKDKKPECNQEMEFACDDGQCIYKSWRCDGDRDCTDGSDENGCKVDTCSSVDKFKCKSSDFCIPNKWKCDGEPDCPDHSDETDCKKSTGQELHCKDHEFACASRSQCISSFWVCDGDEDCFDGSDEHNCSATQCKPKERACADKKHCIDEELWCDRTEDCADGSDEANCSVVESQEKCNLDEFMCPGEKLRCIKYQELCNGMHSNDCAKNGLCNQEIRTCKSTGTPDDACISRKMATHGMLHYCAKGYNASVIGVNQPGYCQDINECEQPGACDQICTNLPVGPDPLLLLANRAAIRHKLESAVALDYWHKQSTLVWSDVSKEQIMICEGVNSVLGNHAMLDSINTVCGEKNGLAVDWVHGLLFWTDTGRDTINVYDLRKNKRKVLLDKGLDEPRAIAVDPSAGLIFWTDWGANARIERAGMNGQNRQVIVQGNVIKWPNGLALDILDKRVYWADAKTKQISACDYWGEHVRVILHSHQHVRHPFSLAVFEERLYWTDWDQEGVLSVNKFHGKDVRKLMSGVSGPMTVRVYHKQAQPVLEDKCRDRDCDHLCLPRALYQKTTSNAEIQLKGVPYSCACDNGFRVDVNNESMCVSLDPIGGISQEPANVYEKVSGSGSFSYMFVFFFLSVLLVLAYTFYRRRPRHFSVLHFDNPIYRRTVEADLDAELEVGVGGTQHSQATSGFHQGGSAGAVPDSRAKLVLNGVSNGGLSQNTAPAALGNTARPEEYAYDQPLPKV</sequence>
<keyword evidence="4" id="KW-0254">Endocytosis</keyword>
<evidence type="ECO:0000256" key="10">
    <source>
        <dbReference type="ARBA" id="ARBA00023157"/>
    </source>
</evidence>
<feature type="disulfide bond" evidence="13">
    <location>
        <begin position="302"/>
        <end position="317"/>
    </location>
</feature>
<evidence type="ECO:0000256" key="16">
    <source>
        <dbReference type="SAM" id="Phobius"/>
    </source>
</evidence>
<dbReference type="Pfam" id="PF00057">
    <property type="entry name" value="Ldl_recept_a"/>
    <property type="match status" value="7"/>
</dbReference>
<feature type="chain" id="PRO_5036873669" evidence="17">
    <location>
        <begin position="24"/>
        <end position="924"/>
    </location>
</feature>
<dbReference type="Gene3D" id="2.120.10.30">
    <property type="entry name" value="TolB, C-terminal domain"/>
    <property type="match status" value="1"/>
</dbReference>
<evidence type="ECO:0000256" key="15">
    <source>
        <dbReference type="SAM" id="MobiDB-lite"/>
    </source>
</evidence>
<evidence type="ECO:0000256" key="8">
    <source>
        <dbReference type="ARBA" id="ARBA00022989"/>
    </source>
</evidence>
<feature type="disulfide bond" evidence="13">
    <location>
        <begin position="125"/>
        <end position="140"/>
    </location>
</feature>
<keyword evidence="8 16" id="KW-1133">Transmembrane helix</keyword>
<keyword evidence="3" id="KW-0245">EGF-like domain</keyword>
<dbReference type="PROSITE" id="PS51120">
    <property type="entry name" value="LDLRB"/>
    <property type="match status" value="3"/>
</dbReference>
<feature type="disulfide bond" evidence="13">
    <location>
        <begin position="60"/>
        <end position="75"/>
    </location>
</feature>
<dbReference type="PRINTS" id="PR00261">
    <property type="entry name" value="LDLRECEPTOR"/>
</dbReference>
<feature type="disulfide bond" evidence="13">
    <location>
        <begin position="204"/>
        <end position="222"/>
    </location>
</feature>
<evidence type="ECO:0000256" key="14">
    <source>
        <dbReference type="PROSITE-ProRule" id="PRU00461"/>
    </source>
</evidence>
<feature type="transmembrane region" description="Helical" evidence="16">
    <location>
        <begin position="806"/>
        <end position="826"/>
    </location>
</feature>
<dbReference type="WBParaSite" id="Gr19_v10_g12017.t1">
    <property type="protein sequence ID" value="Gr19_v10_g12017.t1"/>
    <property type="gene ID" value="Gr19_v10_g12017"/>
</dbReference>
<proteinExistence type="predicted"/>
<accession>A0A914GX58</accession>
<dbReference type="InterPro" id="IPR011042">
    <property type="entry name" value="6-blade_b-propeller_TolB-like"/>
</dbReference>
<evidence type="ECO:0000256" key="12">
    <source>
        <dbReference type="ARBA" id="ARBA00023180"/>
    </source>
</evidence>
<feature type="disulfide bond" evidence="13">
    <location>
        <begin position="257"/>
        <end position="272"/>
    </location>
</feature>
<dbReference type="PROSITE" id="PS01209">
    <property type="entry name" value="LDLRA_1"/>
    <property type="match status" value="5"/>
</dbReference>
<keyword evidence="10 13" id="KW-1015">Disulfide bond</keyword>
<evidence type="ECO:0000256" key="17">
    <source>
        <dbReference type="SAM" id="SignalP"/>
    </source>
</evidence>
<dbReference type="SUPFAM" id="SSF57424">
    <property type="entry name" value="LDL receptor-like module"/>
    <property type="match status" value="7"/>
</dbReference>
<comment type="caution">
    <text evidence="13">Lacks conserved residue(s) required for the propagation of feature annotation.</text>
</comment>
<keyword evidence="9 16" id="KW-0472">Membrane</keyword>
<dbReference type="FunFam" id="2.120.10.30:FF:000241">
    <property type="entry name" value="Low-density lipoprotein receptor-related protein 6"/>
    <property type="match status" value="1"/>
</dbReference>
<dbReference type="CDD" id="cd00112">
    <property type="entry name" value="LDLa"/>
    <property type="match status" value="7"/>
</dbReference>
<evidence type="ECO:0000256" key="9">
    <source>
        <dbReference type="ARBA" id="ARBA00023136"/>
    </source>
</evidence>
<feature type="repeat" description="LDL-receptor class B" evidence="14">
    <location>
        <begin position="592"/>
        <end position="636"/>
    </location>
</feature>
<dbReference type="PANTHER" id="PTHR22722:SF14">
    <property type="entry name" value="MEGALIN, ISOFORM A"/>
    <property type="match status" value="1"/>
</dbReference>
<dbReference type="AlphaFoldDB" id="A0A914GX58"/>
<dbReference type="InterPro" id="IPR036055">
    <property type="entry name" value="LDL_receptor-like_sf"/>
</dbReference>
<evidence type="ECO:0000313" key="19">
    <source>
        <dbReference type="WBParaSite" id="Gr19_v10_g12017.t1"/>
    </source>
</evidence>
<protein>
    <submittedName>
        <fullName evidence="19">Very low-density lipoprotein receptor</fullName>
    </submittedName>
</protein>
<dbReference type="SMART" id="SM00192">
    <property type="entry name" value="LDLa"/>
    <property type="match status" value="7"/>
</dbReference>
<dbReference type="InterPro" id="IPR023415">
    <property type="entry name" value="LDLR_class-A_CS"/>
</dbReference>
<dbReference type="GO" id="GO:0006897">
    <property type="term" value="P:endocytosis"/>
    <property type="evidence" value="ECO:0007669"/>
    <property type="project" value="UniProtKB-KW"/>
</dbReference>
<feature type="repeat" description="LDL-receptor class B" evidence="14">
    <location>
        <begin position="637"/>
        <end position="681"/>
    </location>
</feature>
<dbReference type="InterPro" id="IPR051221">
    <property type="entry name" value="LDLR-related"/>
</dbReference>
<feature type="disulfide bond" evidence="13">
    <location>
        <begin position="172"/>
        <end position="187"/>
    </location>
</feature>
<feature type="disulfide bond" evidence="13">
    <location>
        <begin position="216"/>
        <end position="231"/>
    </location>
</feature>
<evidence type="ECO:0000256" key="1">
    <source>
        <dbReference type="ARBA" id="ARBA00004167"/>
    </source>
</evidence>
<keyword evidence="12" id="KW-0325">Glycoprotein</keyword>
<keyword evidence="5 16" id="KW-0812">Transmembrane</keyword>
<feature type="disulfide bond" evidence="13">
    <location>
        <begin position="342"/>
        <end position="357"/>
    </location>
</feature>
<dbReference type="SMART" id="SM00135">
    <property type="entry name" value="LY"/>
    <property type="match status" value="4"/>
</dbReference>
<keyword evidence="18" id="KW-1185">Reference proteome</keyword>
<keyword evidence="7" id="KW-0677">Repeat</keyword>
<keyword evidence="11" id="KW-0675">Receptor</keyword>
<comment type="subcellular location">
    <subcellularLocation>
        <location evidence="2">Endomembrane system</location>
    </subcellularLocation>
    <subcellularLocation>
        <location evidence="1">Membrane</location>
        <topology evidence="1">Single-pass membrane protein</topology>
    </subcellularLocation>
</comment>
<evidence type="ECO:0000256" key="7">
    <source>
        <dbReference type="ARBA" id="ARBA00022737"/>
    </source>
</evidence>
<dbReference type="GO" id="GO:0043235">
    <property type="term" value="C:receptor complex"/>
    <property type="evidence" value="ECO:0007669"/>
    <property type="project" value="TreeGrafter"/>
</dbReference>
<feature type="region of interest" description="Disordered" evidence="15">
    <location>
        <begin position="898"/>
        <end position="924"/>
    </location>
</feature>
<reference evidence="19" key="1">
    <citation type="submission" date="2022-11" db="UniProtKB">
        <authorList>
            <consortium name="WormBaseParasite"/>
        </authorList>
    </citation>
    <scope>IDENTIFICATION</scope>
</reference>
<dbReference type="GO" id="GO:0005041">
    <property type="term" value="F:low-density lipoprotein particle receptor activity"/>
    <property type="evidence" value="ECO:0007669"/>
    <property type="project" value="TreeGrafter"/>
</dbReference>
<dbReference type="Proteomes" id="UP000887572">
    <property type="component" value="Unplaced"/>
</dbReference>
<dbReference type="SUPFAM" id="SSF63825">
    <property type="entry name" value="YWTD domain"/>
    <property type="match status" value="1"/>
</dbReference>
<dbReference type="Pfam" id="PF00058">
    <property type="entry name" value="Ldl_recept_b"/>
    <property type="match status" value="3"/>
</dbReference>